<organism evidence="10 11">
    <name type="scientific">Novipirellula artificiosorum</name>
    <dbReference type="NCBI Taxonomy" id="2528016"/>
    <lineage>
        <taxon>Bacteria</taxon>
        <taxon>Pseudomonadati</taxon>
        <taxon>Planctomycetota</taxon>
        <taxon>Planctomycetia</taxon>
        <taxon>Pirellulales</taxon>
        <taxon>Pirellulaceae</taxon>
        <taxon>Novipirellula</taxon>
    </lineage>
</organism>
<dbReference type="AlphaFoldDB" id="A0A5C6DE70"/>
<evidence type="ECO:0000313" key="10">
    <source>
        <dbReference type="EMBL" id="TWU34485.1"/>
    </source>
</evidence>
<evidence type="ECO:0000256" key="7">
    <source>
        <dbReference type="SAM" id="Phobius"/>
    </source>
</evidence>
<proteinExistence type="inferred from homology"/>
<comment type="similarity">
    <text evidence="2">Belongs to the MscS (TC 1.A.23) family.</text>
</comment>
<name>A0A5C6DE70_9BACT</name>
<evidence type="ECO:0000256" key="6">
    <source>
        <dbReference type="ARBA" id="ARBA00023136"/>
    </source>
</evidence>
<dbReference type="SUPFAM" id="SSF82689">
    <property type="entry name" value="Mechanosensitive channel protein MscS (YggB), C-terminal domain"/>
    <property type="match status" value="1"/>
</dbReference>
<evidence type="ECO:0000259" key="9">
    <source>
        <dbReference type="Pfam" id="PF21082"/>
    </source>
</evidence>
<dbReference type="InterPro" id="IPR011014">
    <property type="entry name" value="MscS_channel_TM-2"/>
</dbReference>
<evidence type="ECO:0000256" key="1">
    <source>
        <dbReference type="ARBA" id="ARBA00004651"/>
    </source>
</evidence>
<dbReference type="Gene3D" id="3.30.70.100">
    <property type="match status" value="1"/>
</dbReference>
<dbReference type="Gene3D" id="2.30.30.60">
    <property type="match status" value="1"/>
</dbReference>
<comment type="subcellular location">
    <subcellularLocation>
        <location evidence="1">Cell membrane</location>
        <topology evidence="1">Multi-pass membrane protein</topology>
    </subcellularLocation>
</comment>
<keyword evidence="4 7" id="KW-0812">Transmembrane</keyword>
<feature type="domain" description="Mechanosensitive ion channel MscS C-terminal" evidence="9">
    <location>
        <begin position="634"/>
        <end position="717"/>
    </location>
</feature>
<evidence type="ECO:0000256" key="4">
    <source>
        <dbReference type="ARBA" id="ARBA00022692"/>
    </source>
</evidence>
<dbReference type="SUPFAM" id="SSF82861">
    <property type="entry name" value="Mechanosensitive channel protein MscS (YggB), transmembrane region"/>
    <property type="match status" value="1"/>
</dbReference>
<dbReference type="Gene3D" id="1.10.287.1260">
    <property type="match status" value="1"/>
</dbReference>
<dbReference type="InterPro" id="IPR049278">
    <property type="entry name" value="MS_channel_C"/>
</dbReference>
<reference evidence="10 11" key="1">
    <citation type="submission" date="2019-02" db="EMBL/GenBank/DDBJ databases">
        <title>Deep-cultivation of Planctomycetes and their phenomic and genomic characterization uncovers novel biology.</title>
        <authorList>
            <person name="Wiegand S."/>
            <person name="Jogler M."/>
            <person name="Boedeker C."/>
            <person name="Pinto D."/>
            <person name="Vollmers J."/>
            <person name="Rivas-Marin E."/>
            <person name="Kohn T."/>
            <person name="Peeters S.H."/>
            <person name="Heuer A."/>
            <person name="Rast P."/>
            <person name="Oberbeckmann S."/>
            <person name="Bunk B."/>
            <person name="Jeske O."/>
            <person name="Meyerdierks A."/>
            <person name="Storesund J.E."/>
            <person name="Kallscheuer N."/>
            <person name="Luecker S."/>
            <person name="Lage O.M."/>
            <person name="Pohl T."/>
            <person name="Merkel B.J."/>
            <person name="Hornburger P."/>
            <person name="Mueller R.-W."/>
            <person name="Bruemmer F."/>
            <person name="Labrenz M."/>
            <person name="Spormann A.M."/>
            <person name="Op Den Camp H."/>
            <person name="Overmann J."/>
            <person name="Amann R."/>
            <person name="Jetten M.S.M."/>
            <person name="Mascher T."/>
            <person name="Medema M.H."/>
            <person name="Devos D.P."/>
            <person name="Kaster A.-K."/>
            <person name="Ovreas L."/>
            <person name="Rohde M."/>
            <person name="Galperin M.Y."/>
            <person name="Jogler C."/>
        </authorList>
    </citation>
    <scope>NUCLEOTIDE SEQUENCE [LARGE SCALE GENOMIC DNA]</scope>
    <source>
        <strain evidence="10 11">Poly41</strain>
    </source>
</reference>
<evidence type="ECO:0000259" key="8">
    <source>
        <dbReference type="Pfam" id="PF00924"/>
    </source>
</evidence>
<dbReference type="GO" id="GO:0008381">
    <property type="term" value="F:mechanosensitive monoatomic ion channel activity"/>
    <property type="evidence" value="ECO:0007669"/>
    <property type="project" value="UniProtKB-ARBA"/>
</dbReference>
<gene>
    <name evidence="10" type="primary">mscK_2</name>
    <name evidence="10" type="ORF">Poly41_46330</name>
</gene>
<dbReference type="InterPro" id="IPR052702">
    <property type="entry name" value="MscS-like_channel"/>
</dbReference>
<evidence type="ECO:0000256" key="3">
    <source>
        <dbReference type="ARBA" id="ARBA00022475"/>
    </source>
</evidence>
<feature type="transmembrane region" description="Helical" evidence="7">
    <location>
        <begin position="479"/>
        <end position="501"/>
    </location>
</feature>
<keyword evidence="3" id="KW-1003">Cell membrane</keyword>
<dbReference type="Pfam" id="PF00924">
    <property type="entry name" value="MS_channel_2nd"/>
    <property type="match status" value="1"/>
</dbReference>
<dbReference type="InterPro" id="IPR006685">
    <property type="entry name" value="MscS_channel_2nd"/>
</dbReference>
<dbReference type="PANTHER" id="PTHR30347:SF1">
    <property type="entry name" value="MECHANOSENSITIVE CHANNEL MSCK"/>
    <property type="match status" value="1"/>
</dbReference>
<accession>A0A5C6DE70</accession>
<evidence type="ECO:0000256" key="5">
    <source>
        <dbReference type="ARBA" id="ARBA00022989"/>
    </source>
</evidence>
<keyword evidence="11" id="KW-1185">Reference proteome</keyword>
<feature type="transmembrane region" description="Helical" evidence="7">
    <location>
        <begin position="513"/>
        <end position="531"/>
    </location>
</feature>
<dbReference type="Pfam" id="PF21082">
    <property type="entry name" value="MS_channel_3rd"/>
    <property type="match status" value="1"/>
</dbReference>
<sequence>MLTRNDCSRRMDCQWIARSAVAAWLLLVLSSITAGTAVSMAGPSARSAASDERQIVSEELLATVKQCDQNVVRLGQQLEVIDAVDVATRARLQQELELWNQLALVVAERTTLHDDLAMDQAQLDDAVPPSPYGASQRMSFLELDDCRNQLQTAKNELEAISIERQSEKVMLDESRQAFRIAEQVRRRALERLQIATPRELPEREREHQLACLRSRVAESQLNLQRERIARFDLEQQLGERKRSNLQATIATHSEQITFSQAELDERLKLIDSYIEKIESQVRAIDSRRIEIGYQAKQGVKEQTVSALENAREEKGLLQRLLSEAEATKKCWRRRYALVNSRPSAVEIADWLAEAIRAKEHIELLSDQLRLRSDLRTEAIAPLLRRQLRGDFRDGNASDVDEQIEELQRMVDVYGSIEVVTSANLRVCSRYIEELQNRQHEFAFSEWWPVMRQAIGSVWNYEVMSVDDASITVSKICCGLGLFLLGFFFCRSAAAIIANRVLPRLGVSPSAVSVFRTLIFYAFLVTLSLFVLDVVHVPLTVFAFLGGAIAIGVGFGSQNLMNNFISGLILLVERPIRAGDLVKIDGISANVEHIGARSTRVRTGENLEILIPNSKFLEANVTNWTLSDTRVRTSITLGVAYGSPVANVISELDRIVRRHELVIQTPEPIVLFRDFADSSLTFEVHFWIHQRRIMEGRIVRSQLRVAIDEAFHAAGIEIAFPQRDVHLDVRSPIEVRMEANPIAHRRDDRIREAA</sequence>
<dbReference type="OrthoDB" id="9809206at2"/>
<keyword evidence="5 7" id="KW-1133">Transmembrane helix</keyword>
<dbReference type="SUPFAM" id="SSF50182">
    <property type="entry name" value="Sm-like ribonucleoproteins"/>
    <property type="match status" value="1"/>
</dbReference>
<dbReference type="Proteomes" id="UP000319143">
    <property type="component" value="Unassembled WGS sequence"/>
</dbReference>
<dbReference type="RefSeq" id="WP_146528859.1">
    <property type="nucleotide sequence ID" value="NZ_SJPV01000008.1"/>
</dbReference>
<comment type="caution">
    <text evidence="10">The sequence shown here is derived from an EMBL/GenBank/DDBJ whole genome shotgun (WGS) entry which is preliminary data.</text>
</comment>
<dbReference type="InterPro" id="IPR023408">
    <property type="entry name" value="MscS_beta-dom_sf"/>
</dbReference>
<dbReference type="InterPro" id="IPR010920">
    <property type="entry name" value="LSM_dom_sf"/>
</dbReference>
<keyword evidence="6 7" id="KW-0472">Membrane</keyword>
<protein>
    <submittedName>
        <fullName evidence="10">Mechanosensitive channel MscK</fullName>
    </submittedName>
</protein>
<dbReference type="GO" id="GO:0005886">
    <property type="term" value="C:plasma membrane"/>
    <property type="evidence" value="ECO:0007669"/>
    <property type="project" value="UniProtKB-SubCell"/>
</dbReference>
<evidence type="ECO:0000313" key="11">
    <source>
        <dbReference type="Proteomes" id="UP000319143"/>
    </source>
</evidence>
<evidence type="ECO:0000256" key="2">
    <source>
        <dbReference type="ARBA" id="ARBA00008017"/>
    </source>
</evidence>
<feature type="transmembrane region" description="Helical" evidence="7">
    <location>
        <begin position="537"/>
        <end position="555"/>
    </location>
</feature>
<feature type="domain" description="Mechanosensitive ion channel MscS" evidence="8">
    <location>
        <begin position="558"/>
        <end position="624"/>
    </location>
</feature>
<dbReference type="PANTHER" id="PTHR30347">
    <property type="entry name" value="POTASSIUM CHANNEL RELATED"/>
    <property type="match status" value="1"/>
</dbReference>
<dbReference type="EMBL" id="SJPV01000008">
    <property type="protein sequence ID" value="TWU34485.1"/>
    <property type="molecule type" value="Genomic_DNA"/>
</dbReference>
<dbReference type="InterPro" id="IPR011066">
    <property type="entry name" value="MscS_channel_C_sf"/>
</dbReference>